<sequence>MAIGVAVLALILCLVLLAGCGTATPTTPARTGTTGATDTTSDTTSTGPTASTASDTPSDGLATVAFDDLPREARDTIALIDRGGPYPYKQDGAVFGNFEQVLPKRPRGYYHEFTVRTPGERTRGARRIVQGKDGTLYYTDDHYTTFRRILR</sequence>
<feature type="signal peptide" evidence="4">
    <location>
        <begin position="1"/>
        <end position="23"/>
    </location>
</feature>
<feature type="chain" id="PRO_5037685135" evidence="4">
    <location>
        <begin position="24"/>
        <end position="151"/>
    </location>
</feature>
<dbReference type="Proteomes" id="UP000744769">
    <property type="component" value="Unassembled WGS sequence"/>
</dbReference>
<keyword evidence="1" id="KW-0540">Nuclease</keyword>
<dbReference type="GO" id="GO:0003723">
    <property type="term" value="F:RNA binding"/>
    <property type="evidence" value="ECO:0007669"/>
    <property type="project" value="InterPro"/>
</dbReference>
<dbReference type="GO" id="GO:0016787">
    <property type="term" value="F:hydrolase activity"/>
    <property type="evidence" value="ECO:0007669"/>
    <property type="project" value="UniProtKB-KW"/>
</dbReference>
<evidence type="ECO:0000256" key="4">
    <source>
        <dbReference type="SAM" id="SignalP"/>
    </source>
</evidence>
<protein>
    <submittedName>
        <fullName evidence="5">Guanine-specific ribonuclease N1 and T1</fullName>
    </submittedName>
</protein>
<feature type="region of interest" description="Disordered" evidence="3">
    <location>
        <begin position="25"/>
        <end position="57"/>
    </location>
</feature>
<dbReference type="GO" id="GO:0004521">
    <property type="term" value="F:RNA endonuclease activity"/>
    <property type="evidence" value="ECO:0007669"/>
    <property type="project" value="InterPro"/>
</dbReference>
<keyword evidence="6" id="KW-1185">Reference proteome</keyword>
<dbReference type="AlphaFoldDB" id="A0A967B0I6"/>
<comment type="caution">
    <text evidence="5">The sequence shown here is derived from an EMBL/GenBank/DDBJ whole genome shotgun (WGS) entry which is preliminary data.</text>
</comment>
<evidence type="ECO:0000313" key="5">
    <source>
        <dbReference type="EMBL" id="NHN56549.1"/>
    </source>
</evidence>
<reference evidence="5" key="1">
    <citation type="submission" date="2020-03" db="EMBL/GenBank/DDBJ databases">
        <title>Draft sequencing of Calidifontibacter sp. DB0510.</title>
        <authorList>
            <person name="Kim D.-U."/>
        </authorList>
    </citation>
    <scope>NUCLEOTIDE SEQUENCE</scope>
    <source>
        <strain evidence="5">DB0510</strain>
    </source>
</reference>
<keyword evidence="4" id="KW-0732">Signal</keyword>
<dbReference type="Gene3D" id="3.10.450.30">
    <property type="entry name" value="Microbial ribonucleases"/>
    <property type="match status" value="1"/>
</dbReference>
<organism evidence="5 6">
    <name type="scientific">Metallococcus carri</name>
    <dbReference type="NCBI Taxonomy" id="1656884"/>
    <lineage>
        <taxon>Bacteria</taxon>
        <taxon>Bacillati</taxon>
        <taxon>Actinomycetota</taxon>
        <taxon>Actinomycetes</taxon>
        <taxon>Micrococcales</taxon>
        <taxon>Dermacoccaceae</taxon>
        <taxon>Metallococcus</taxon>
    </lineage>
</organism>
<dbReference type="SUPFAM" id="SSF53933">
    <property type="entry name" value="Microbial ribonucleases"/>
    <property type="match status" value="1"/>
</dbReference>
<evidence type="ECO:0000313" key="6">
    <source>
        <dbReference type="Proteomes" id="UP000744769"/>
    </source>
</evidence>
<evidence type="ECO:0000256" key="3">
    <source>
        <dbReference type="SAM" id="MobiDB-lite"/>
    </source>
</evidence>
<keyword evidence="2" id="KW-0378">Hydrolase</keyword>
<dbReference type="InterPro" id="IPR000026">
    <property type="entry name" value="N1-like"/>
</dbReference>
<evidence type="ECO:0000256" key="2">
    <source>
        <dbReference type="ARBA" id="ARBA00022801"/>
    </source>
</evidence>
<dbReference type="InterPro" id="IPR016191">
    <property type="entry name" value="Ribonuclease/ribotoxin"/>
</dbReference>
<evidence type="ECO:0000256" key="1">
    <source>
        <dbReference type="ARBA" id="ARBA00022722"/>
    </source>
</evidence>
<dbReference type="EMBL" id="JAAOIV010000009">
    <property type="protein sequence ID" value="NHN56549.1"/>
    <property type="molecule type" value="Genomic_DNA"/>
</dbReference>
<gene>
    <name evidence="5" type="ORF">G9U51_12240</name>
</gene>
<accession>A0A967B0I6</accession>
<name>A0A967B0I6_9MICO</name>
<dbReference type="Pfam" id="PF00545">
    <property type="entry name" value="Ribonuclease"/>
    <property type="match status" value="1"/>
</dbReference>
<proteinExistence type="predicted"/>